<proteinExistence type="predicted"/>
<dbReference type="AlphaFoldDB" id="A0A0M3JLD7"/>
<dbReference type="EMBL" id="UYRR01021653">
    <property type="protein sequence ID" value="VDK31093.1"/>
    <property type="molecule type" value="Genomic_DNA"/>
</dbReference>
<evidence type="ECO:0000256" key="1">
    <source>
        <dbReference type="SAM" id="MobiDB-lite"/>
    </source>
</evidence>
<organism evidence="4">
    <name type="scientific">Anisakis simplex</name>
    <name type="common">Herring worm</name>
    <dbReference type="NCBI Taxonomy" id="6269"/>
    <lineage>
        <taxon>Eukaryota</taxon>
        <taxon>Metazoa</taxon>
        <taxon>Ecdysozoa</taxon>
        <taxon>Nematoda</taxon>
        <taxon>Chromadorea</taxon>
        <taxon>Rhabditida</taxon>
        <taxon>Spirurina</taxon>
        <taxon>Ascaridomorpha</taxon>
        <taxon>Ascaridoidea</taxon>
        <taxon>Anisakidae</taxon>
        <taxon>Anisakis</taxon>
        <taxon>Anisakis simplex complex</taxon>
    </lineage>
</organism>
<evidence type="ECO:0000313" key="4">
    <source>
        <dbReference type="WBParaSite" id="ASIM_0000846801-mRNA-1"/>
    </source>
</evidence>
<gene>
    <name evidence="2" type="ORF">ASIM_LOCUS8212</name>
</gene>
<feature type="region of interest" description="Disordered" evidence="1">
    <location>
        <begin position="1"/>
        <end position="24"/>
    </location>
</feature>
<dbReference type="Proteomes" id="UP000267096">
    <property type="component" value="Unassembled WGS sequence"/>
</dbReference>
<keyword evidence="3" id="KW-1185">Reference proteome</keyword>
<reference evidence="4" key="1">
    <citation type="submission" date="2017-02" db="UniProtKB">
        <authorList>
            <consortium name="WormBaseParasite"/>
        </authorList>
    </citation>
    <scope>IDENTIFICATION</scope>
</reference>
<dbReference type="WBParaSite" id="ASIM_0000846801-mRNA-1">
    <property type="protein sequence ID" value="ASIM_0000846801-mRNA-1"/>
    <property type="gene ID" value="ASIM_0000846801"/>
</dbReference>
<protein>
    <submittedName>
        <fullName evidence="2 4">Uncharacterized protein</fullName>
    </submittedName>
</protein>
<evidence type="ECO:0000313" key="3">
    <source>
        <dbReference type="Proteomes" id="UP000267096"/>
    </source>
</evidence>
<evidence type="ECO:0000313" key="2">
    <source>
        <dbReference type="EMBL" id="VDK31093.1"/>
    </source>
</evidence>
<accession>A0A0M3JLD7</accession>
<feature type="compositionally biased region" description="Acidic residues" evidence="1">
    <location>
        <begin position="1"/>
        <end position="20"/>
    </location>
</feature>
<sequence length="65" mass="7332">MDEQSFDLASDNDSEYEDYQTEATTQQLPPLVTFATSGLHSDKKRSFISAILDVEKSTETCLHVF</sequence>
<reference evidence="2 3" key="2">
    <citation type="submission" date="2018-11" db="EMBL/GenBank/DDBJ databases">
        <authorList>
            <consortium name="Pathogen Informatics"/>
        </authorList>
    </citation>
    <scope>NUCLEOTIDE SEQUENCE [LARGE SCALE GENOMIC DNA]</scope>
</reference>
<name>A0A0M3JLD7_ANISI</name>